<evidence type="ECO:0008006" key="2">
    <source>
        <dbReference type="Google" id="ProtNLM"/>
    </source>
</evidence>
<proteinExistence type="predicted"/>
<dbReference type="EMBL" id="CP132938">
    <property type="protein sequence ID" value="XCB22274.1"/>
    <property type="molecule type" value="Genomic_DNA"/>
</dbReference>
<reference evidence="1" key="2">
    <citation type="journal article" date="2024" name="Environ. Microbiol.">
        <title>Genome analysis and description of Tunturibacter gen. nov. expands the diversity of Terriglobia in tundra soils.</title>
        <authorList>
            <person name="Messyasz A."/>
            <person name="Mannisto M.K."/>
            <person name="Kerkhof L.J."/>
            <person name="Haggblom M.M."/>
        </authorList>
    </citation>
    <scope>NUCLEOTIDE SEQUENCE</scope>
    <source>
        <strain evidence="1">M8UP39</strain>
    </source>
</reference>
<evidence type="ECO:0000313" key="1">
    <source>
        <dbReference type="EMBL" id="XCB22274.1"/>
    </source>
</evidence>
<dbReference type="AlphaFoldDB" id="A0AAU7Z036"/>
<gene>
    <name evidence="1" type="ORF">RBB81_22320</name>
</gene>
<name>A0AAU7Z036_9BACT</name>
<sequence>MLSTSHEAKDLLGNDLDAAHFFVLRGRAAILRIQPVLVRLSALCKQTGAMDYLEYFLTGTDNLKKIPYMVLVGKRRELDLAALRAEDLKGAVLVYEYKVLGMPSRVFTTSDFNGSRAVIALPAERTKISASVGRYLMTNGAQVVMLSYAGEGDETWSECFDGSIPGDEKRLWTTQTREVGATIVLEKTVDATLAAMGKHTRRNLRYYRRKAEAELGCTFEGDVKSMLGKAQLIELNRASTHPVSEAVLERRYSTMKALDGLFCVGVKTPDGQWISLLGGRRHHGISEIDWQMNRGGLERYSVGTVIRAYLIEHEIEIGTDRLFFEGGTPHSMRHAFISEKAVDIVVAKRSLFVSLLRRVAHWSPPRNNFLLQTLVDPALRWELH</sequence>
<accession>A0AAU7Z036</accession>
<reference evidence="1" key="1">
    <citation type="submission" date="2023-08" db="EMBL/GenBank/DDBJ databases">
        <authorList>
            <person name="Messyasz A."/>
            <person name="Mannisto M.K."/>
            <person name="Kerkhof L.J."/>
            <person name="Haggblom M."/>
        </authorList>
    </citation>
    <scope>NUCLEOTIDE SEQUENCE</scope>
    <source>
        <strain evidence="1">M8UP39</strain>
    </source>
</reference>
<dbReference type="KEGG" id="tgi:RBB81_22320"/>
<dbReference type="RefSeq" id="WP_353072233.1">
    <property type="nucleotide sequence ID" value="NZ_CP132938.1"/>
</dbReference>
<organism evidence="1">
    <name type="scientific">Tunturiibacter gelidiferens</name>
    <dbReference type="NCBI Taxonomy" id="3069689"/>
    <lineage>
        <taxon>Bacteria</taxon>
        <taxon>Pseudomonadati</taxon>
        <taxon>Acidobacteriota</taxon>
        <taxon>Terriglobia</taxon>
        <taxon>Terriglobales</taxon>
        <taxon>Acidobacteriaceae</taxon>
        <taxon>Tunturiibacter</taxon>
    </lineage>
</organism>
<protein>
    <recommendedName>
        <fullName evidence="2">BioF2-like acetyltransferase domain-containing protein</fullName>
    </recommendedName>
</protein>